<dbReference type="PANTHER" id="PTHR48050:SF13">
    <property type="entry name" value="STEROL 3-BETA-GLUCOSYLTRANSFERASE UGT80A2"/>
    <property type="match status" value="1"/>
</dbReference>
<evidence type="ECO:0000313" key="3">
    <source>
        <dbReference type="EMBL" id="GAA2937156.1"/>
    </source>
</evidence>
<keyword evidence="1" id="KW-0808">Transferase</keyword>
<dbReference type="Proteomes" id="UP001501102">
    <property type="component" value="Unassembled WGS sequence"/>
</dbReference>
<dbReference type="InterPro" id="IPR010610">
    <property type="entry name" value="EryCIII-like_C"/>
</dbReference>
<protein>
    <recommendedName>
        <fullName evidence="2">Erythromycin biosynthesis protein CIII-like C-terminal domain-containing protein</fullName>
    </recommendedName>
</protein>
<evidence type="ECO:0000313" key="4">
    <source>
        <dbReference type="Proteomes" id="UP001501102"/>
    </source>
</evidence>
<sequence>MLPAGLLAARAAGSLAVVHGIGLRHPLFPLGTDVLPPVVAEAGVTAPPRHPDAELALAPDSLEKINPSSPGDGAPYEVLPLRPCTYNGGGEVPPWALKAPGRPRILLTLGSVAAHNDGQAELLSAVIRGSEVLDAEVVVTAGGSDLTALLGELPDRVRPMDSFLPLGAVLPTCAAVVHHGGMSTMFSALTAGVPQVIVPTTKGDALTNARVVEERGAGVAVDPAGCTAATAAEALRRVVRQPGFRAVSEDVAAELAAMPDPRDVVARLAASAAAHRS</sequence>
<dbReference type="EMBL" id="BAAAXZ010000136">
    <property type="protein sequence ID" value="GAA2937156.1"/>
    <property type="molecule type" value="Genomic_DNA"/>
</dbReference>
<accession>A0ABN3X482</accession>
<reference evidence="3 4" key="1">
    <citation type="journal article" date="2019" name="Int. J. Syst. Evol. Microbiol.">
        <title>The Global Catalogue of Microorganisms (GCM) 10K type strain sequencing project: providing services to taxonomists for standard genome sequencing and annotation.</title>
        <authorList>
            <consortium name="The Broad Institute Genomics Platform"/>
            <consortium name="The Broad Institute Genome Sequencing Center for Infectious Disease"/>
            <person name="Wu L."/>
            <person name="Ma J."/>
        </authorList>
    </citation>
    <scope>NUCLEOTIDE SEQUENCE [LARGE SCALE GENOMIC DNA]</scope>
    <source>
        <strain evidence="3 4">JCM 4087</strain>
    </source>
</reference>
<feature type="domain" description="Erythromycin biosynthesis protein CIII-like C-terminal" evidence="2">
    <location>
        <begin position="132"/>
        <end position="269"/>
    </location>
</feature>
<name>A0ABN3X482_STRTU</name>
<dbReference type="SUPFAM" id="SSF53756">
    <property type="entry name" value="UDP-Glycosyltransferase/glycogen phosphorylase"/>
    <property type="match status" value="1"/>
</dbReference>
<evidence type="ECO:0000256" key="1">
    <source>
        <dbReference type="ARBA" id="ARBA00022679"/>
    </source>
</evidence>
<keyword evidence="4" id="KW-1185">Reference proteome</keyword>
<evidence type="ECO:0000259" key="2">
    <source>
        <dbReference type="Pfam" id="PF06722"/>
    </source>
</evidence>
<dbReference type="Gene3D" id="3.40.50.2000">
    <property type="entry name" value="Glycogen Phosphorylase B"/>
    <property type="match status" value="2"/>
</dbReference>
<gene>
    <name evidence="3" type="ORF">GCM10020221_36140</name>
</gene>
<comment type="caution">
    <text evidence="3">The sequence shown here is derived from an EMBL/GenBank/DDBJ whole genome shotgun (WGS) entry which is preliminary data.</text>
</comment>
<dbReference type="InterPro" id="IPR050426">
    <property type="entry name" value="Glycosyltransferase_28"/>
</dbReference>
<proteinExistence type="predicted"/>
<organism evidence="3 4">
    <name type="scientific">Streptomyces thioluteus</name>
    <dbReference type="NCBI Taxonomy" id="66431"/>
    <lineage>
        <taxon>Bacteria</taxon>
        <taxon>Bacillati</taxon>
        <taxon>Actinomycetota</taxon>
        <taxon>Actinomycetes</taxon>
        <taxon>Kitasatosporales</taxon>
        <taxon>Streptomycetaceae</taxon>
        <taxon>Streptomyces</taxon>
    </lineage>
</organism>
<dbReference type="PANTHER" id="PTHR48050">
    <property type="entry name" value="STEROL 3-BETA-GLUCOSYLTRANSFERASE"/>
    <property type="match status" value="1"/>
</dbReference>
<dbReference type="Pfam" id="PF06722">
    <property type="entry name" value="EryCIII-like_C"/>
    <property type="match status" value="1"/>
</dbReference>